<dbReference type="Pfam" id="PF06441">
    <property type="entry name" value="EHN"/>
    <property type="match status" value="1"/>
</dbReference>
<evidence type="ECO:0000259" key="4">
    <source>
        <dbReference type="Pfam" id="PF06441"/>
    </source>
</evidence>
<comment type="similarity">
    <text evidence="1">Belongs to the peptidase S33 family.</text>
</comment>
<dbReference type="Gene3D" id="3.40.50.1820">
    <property type="entry name" value="alpha/beta hydrolase"/>
    <property type="match status" value="1"/>
</dbReference>
<dbReference type="EMBL" id="FNXB01000040">
    <property type="protein sequence ID" value="SEI16355.1"/>
    <property type="molecule type" value="Genomic_DNA"/>
</dbReference>
<dbReference type="GO" id="GO:0097176">
    <property type="term" value="P:epoxide metabolic process"/>
    <property type="evidence" value="ECO:0007669"/>
    <property type="project" value="TreeGrafter"/>
</dbReference>
<feature type="domain" description="Epoxide hydrolase N-terminal" evidence="4">
    <location>
        <begin position="2"/>
        <end position="90"/>
    </location>
</feature>
<keyword evidence="8" id="KW-1185">Reference proteome</keyword>
<dbReference type="Proteomes" id="UP000183063">
    <property type="component" value="Unassembled WGS sequence"/>
</dbReference>
<evidence type="ECO:0000313" key="8">
    <source>
        <dbReference type="Proteomes" id="UP000198939"/>
    </source>
</evidence>
<evidence type="ECO:0000256" key="2">
    <source>
        <dbReference type="ARBA" id="ARBA00022797"/>
    </source>
</evidence>
<keyword evidence="2" id="KW-0058">Aromatic hydrocarbons catabolism</keyword>
<name>A0A1H8U692_9HYPH</name>
<reference evidence="5" key="3">
    <citation type="submission" date="2016-10" db="EMBL/GenBank/DDBJ databases">
        <authorList>
            <person name="de Groot N.N."/>
        </authorList>
    </citation>
    <scope>NUCLEOTIDE SEQUENCE [LARGE SCALE GENOMIC DNA]</scope>
    <source>
        <strain evidence="5">CCBAU85039</strain>
    </source>
</reference>
<evidence type="ECO:0000313" key="5">
    <source>
        <dbReference type="EMBL" id="SEI16355.1"/>
    </source>
</evidence>
<sequence length="149" mass="16688">MDLSQHIRMTRWPDRETVADQSQGIQLAKLRALVEHWGTNYDGRKAEAKLNAFPQFVTQIEGIHFIHVRSKHPNAMPVIITHGWPGTVFENLKVIGPLTDPTAHGGTAEDAFDVVTPSMLGYGFSGKEAEHAWKIGRWIGQIPPLENTR</sequence>
<evidence type="ECO:0000256" key="3">
    <source>
        <dbReference type="ARBA" id="ARBA00022801"/>
    </source>
</evidence>
<dbReference type="AlphaFoldDB" id="A0A1H8U692"/>
<dbReference type="PANTHER" id="PTHR21661:SF35">
    <property type="entry name" value="EPOXIDE HYDROLASE"/>
    <property type="match status" value="1"/>
</dbReference>
<evidence type="ECO:0000256" key="1">
    <source>
        <dbReference type="ARBA" id="ARBA00010088"/>
    </source>
</evidence>
<proteinExistence type="inferred from homology"/>
<dbReference type="STRING" id="501024.RTCCBAU85039_5418"/>
<evidence type="ECO:0000313" key="7">
    <source>
        <dbReference type="Proteomes" id="UP000183063"/>
    </source>
</evidence>
<reference evidence="6 8" key="1">
    <citation type="submission" date="2016-10" db="EMBL/GenBank/DDBJ databases">
        <authorList>
            <person name="Varghese N."/>
            <person name="Submissions S."/>
        </authorList>
    </citation>
    <scope>NUCLEOTIDE SEQUENCE [LARGE SCALE GENOMIC DNA]</scope>
    <source>
        <strain evidence="6 8">CGMCC 1.7071</strain>
    </source>
</reference>
<dbReference type="SUPFAM" id="SSF53474">
    <property type="entry name" value="alpha/beta-Hydrolases"/>
    <property type="match status" value="1"/>
</dbReference>
<dbReference type="EMBL" id="FOCV01000032">
    <property type="protein sequence ID" value="SEO98691.1"/>
    <property type="molecule type" value="Genomic_DNA"/>
</dbReference>
<protein>
    <submittedName>
        <fullName evidence="6">Epoxide hydrolase N terminus</fullName>
    </submittedName>
</protein>
<accession>A0A1H8U692</accession>
<dbReference type="InterPro" id="IPR029058">
    <property type="entry name" value="AB_hydrolase_fold"/>
</dbReference>
<gene>
    <name evidence="5" type="ORF">RTCCBAU85039_5418</name>
    <name evidence="6" type="ORF">SAMN05216228_103228</name>
</gene>
<dbReference type="InterPro" id="IPR010497">
    <property type="entry name" value="Epoxide_hydro_N"/>
</dbReference>
<evidence type="ECO:0000313" key="6">
    <source>
        <dbReference type="EMBL" id="SEO98691.1"/>
    </source>
</evidence>
<organism evidence="5 7">
    <name type="scientific">Rhizobium tibeticum</name>
    <dbReference type="NCBI Taxonomy" id="501024"/>
    <lineage>
        <taxon>Bacteria</taxon>
        <taxon>Pseudomonadati</taxon>
        <taxon>Pseudomonadota</taxon>
        <taxon>Alphaproteobacteria</taxon>
        <taxon>Hyphomicrobiales</taxon>
        <taxon>Rhizobiaceae</taxon>
        <taxon>Rhizobium/Agrobacterium group</taxon>
        <taxon>Rhizobium</taxon>
    </lineage>
</organism>
<dbReference type="GO" id="GO:0004301">
    <property type="term" value="F:epoxide hydrolase activity"/>
    <property type="evidence" value="ECO:0007669"/>
    <property type="project" value="TreeGrafter"/>
</dbReference>
<keyword evidence="3 6" id="KW-0378">Hydrolase</keyword>
<dbReference type="PANTHER" id="PTHR21661">
    <property type="entry name" value="EPOXIDE HYDROLASE 1-RELATED"/>
    <property type="match status" value="1"/>
</dbReference>
<reference evidence="7" key="2">
    <citation type="submission" date="2016-10" db="EMBL/GenBank/DDBJ databases">
        <authorList>
            <person name="Wibberg D."/>
        </authorList>
    </citation>
    <scope>NUCLEOTIDE SEQUENCE [LARGE SCALE GENOMIC DNA]</scope>
</reference>
<dbReference type="Proteomes" id="UP000198939">
    <property type="component" value="Unassembled WGS sequence"/>
</dbReference>